<comment type="caution">
    <text evidence="3">The sequence shown here is derived from an EMBL/GenBank/DDBJ whole genome shotgun (WGS) entry which is preliminary data.</text>
</comment>
<dbReference type="GO" id="GO:0005506">
    <property type="term" value="F:iron ion binding"/>
    <property type="evidence" value="ECO:0007669"/>
    <property type="project" value="InterPro"/>
</dbReference>
<dbReference type="CDD" id="cd11061">
    <property type="entry name" value="CYP67-like"/>
    <property type="match status" value="1"/>
</dbReference>
<evidence type="ECO:0000313" key="3">
    <source>
        <dbReference type="EMBL" id="KAF2258445.1"/>
    </source>
</evidence>
<evidence type="ECO:0000256" key="2">
    <source>
        <dbReference type="SAM" id="Phobius"/>
    </source>
</evidence>
<dbReference type="GO" id="GO:0004497">
    <property type="term" value="F:monooxygenase activity"/>
    <property type="evidence" value="ECO:0007669"/>
    <property type="project" value="InterPro"/>
</dbReference>
<dbReference type="AlphaFoldDB" id="A0A9P4K1H7"/>
<dbReference type="OrthoDB" id="1470350at2759"/>
<evidence type="ECO:0000256" key="1">
    <source>
        <dbReference type="PIRSR" id="PIRSR602401-1"/>
    </source>
</evidence>
<feature type="binding site" description="axial binding residue" evidence="1">
    <location>
        <position position="467"/>
    </location>
    <ligand>
        <name>heme</name>
        <dbReference type="ChEBI" id="CHEBI:30413"/>
    </ligand>
    <ligandPart>
        <name>Fe</name>
        <dbReference type="ChEBI" id="CHEBI:18248"/>
    </ligandPart>
</feature>
<dbReference type="InterPro" id="IPR001128">
    <property type="entry name" value="Cyt_P450"/>
</dbReference>
<reference evidence="4" key="1">
    <citation type="journal article" date="2020" name="Stud. Mycol.">
        <title>101 Dothideomycetes genomes: A test case for predicting lifestyles and emergence of pathogens.</title>
        <authorList>
            <person name="Haridas S."/>
            <person name="Albert R."/>
            <person name="Binder M."/>
            <person name="Bloem J."/>
            <person name="LaButti K."/>
            <person name="Salamov A."/>
            <person name="Andreopoulos B."/>
            <person name="Baker S."/>
            <person name="Barry K."/>
            <person name="Bills G."/>
            <person name="Bluhm B."/>
            <person name="Cannon C."/>
            <person name="Castanera R."/>
            <person name="Culley D."/>
            <person name="Daum C."/>
            <person name="Ezra D."/>
            <person name="Gonzalez J."/>
            <person name="Henrissat B."/>
            <person name="Kuo A."/>
            <person name="Liang C."/>
            <person name="Lipzen A."/>
            <person name="Lutzoni F."/>
            <person name="Magnuson J."/>
            <person name="Mondo S."/>
            <person name="Nolan M."/>
            <person name="Ohm R."/>
            <person name="Pangilinan J."/>
            <person name="Park H.-J."/>
            <person name="Ramirez L."/>
            <person name="Alfaro M."/>
            <person name="Sun H."/>
            <person name="Tritt A."/>
            <person name="Yoshinaga Y."/>
            <person name="Zwiers L.-H."/>
            <person name="Turgeon B."/>
            <person name="Goodwin S."/>
            <person name="Spatafora J."/>
            <person name="Crous P."/>
            <person name="Grigoriev I."/>
        </authorList>
    </citation>
    <scope>NUCLEOTIDE SEQUENCE [LARGE SCALE GENOMIC DNA]</scope>
    <source>
        <strain evidence="4">CBS 304.66</strain>
    </source>
</reference>
<dbReference type="PANTHER" id="PTHR24305">
    <property type="entry name" value="CYTOCHROME P450"/>
    <property type="match status" value="1"/>
</dbReference>
<dbReference type="Pfam" id="PF00067">
    <property type="entry name" value="p450"/>
    <property type="match status" value="1"/>
</dbReference>
<organism evidence="3 4">
    <name type="scientific">Lojkania enalia</name>
    <dbReference type="NCBI Taxonomy" id="147567"/>
    <lineage>
        <taxon>Eukaryota</taxon>
        <taxon>Fungi</taxon>
        <taxon>Dikarya</taxon>
        <taxon>Ascomycota</taxon>
        <taxon>Pezizomycotina</taxon>
        <taxon>Dothideomycetes</taxon>
        <taxon>Pleosporomycetidae</taxon>
        <taxon>Pleosporales</taxon>
        <taxon>Pleosporales incertae sedis</taxon>
        <taxon>Lojkania</taxon>
    </lineage>
</organism>
<dbReference type="SUPFAM" id="SSF48264">
    <property type="entry name" value="Cytochrome P450"/>
    <property type="match status" value="1"/>
</dbReference>
<keyword evidence="2" id="KW-0472">Membrane</keyword>
<name>A0A9P4K1H7_9PLEO</name>
<keyword evidence="2" id="KW-0812">Transmembrane</keyword>
<dbReference type="EMBL" id="ML986764">
    <property type="protein sequence ID" value="KAF2258445.1"/>
    <property type="molecule type" value="Genomic_DNA"/>
</dbReference>
<keyword evidence="1" id="KW-0349">Heme</keyword>
<dbReference type="PRINTS" id="PR00385">
    <property type="entry name" value="P450"/>
</dbReference>
<keyword evidence="1" id="KW-0479">Metal-binding</keyword>
<dbReference type="InterPro" id="IPR002401">
    <property type="entry name" value="Cyt_P450_E_grp-I"/>
</dbReference>
<gene>
    <name evidence="3" type="ORF">CC78DRAFT_563022</name>
</gene>
<dbReference type="GO" id="GO:0016705">
    <property type="term" value="F:oxidoreductase activity, acting on paired donors, with incorporation or reduction of molecular oxygen"/>
    <property type="evidence" value="ECO:0007669"/>
    <property type="project" value="InterPro"/>
</dbReference>
<keyword evidence="4" id="KW-1185">Reference proteome</keyword>
<dbReference type="InterPro" id="IPR036396">
    <property type="entry name" value="Cyt_P450_sf"/>
</dbReference>
<dbReference type="PRINTS" id="PR00463">
    <property type="entry name" value="EP450I"/>
</dbReference>
<comment type="cofactor">
    <cofactor evidence="1">
        <name>heme</name>
        <dbReference type="ChEBI" id="CHEBI:30413"/>
    </cofactor>
</comment>
<accession>A0A9P4K1H7</accession>
<keyword evidence="2" id="KW-1133">Transmembrane helix</keyword>
<keyword evidence="1" id="KW-0408">Iron</keyword>
<sequence>MAIISILVISPKDLLVLTVLFSCSWTICHIIYNLFFHPLHNIPGPFFGRISQWPSAYHARKGDRHIWLQQCFEKYRNKIRVKPNAILFRSPKAARDIYGSKANVKRGVFYAAMQRKEEERNTVSTIDNLAHAKRRKLLNLAFTEKSLRASAVFMEQHIDRRNELLITDDGGEGWSEPLNFIDMFNTLVFDILGDICFGKSFEAKEPGDDPIKAIPHAIEKAVRSMYALVKSPLVGAIPGLRPRGLSRLVHALRPKEIIAYDDFVESTLKGRLENRKDPKASSNALVREDMLHFLTTAVDPDTGLLAFSDGDIKAETRMLLVAGQDTTSVAMSGLFFYLAHYPKAHAKLVKEVTSTFPTAEDITPGPKLSSCKYLRACIDEAMRISPPGLSELPREVMRGGIIINDDFFPEGTIVGTAGWTDNRNEEVYDEPEIYRPERWIPGEGTTAEGVSRIKAAFHLFFWGPFNCAGTNFAYQELMLMVAKTVYRLDFRVPPGSNLGEGPPIFPLIDAYITIRDGPILQFRKRQ</sequence>
<dbReference type="Proteomes" id="UP000800093">
    <property type="component" value="Unassembled WGS sequence"/>
</dbReference>
<dbReference type="GO" id="GO:0020037">
    <property type="term" value="F:heme binding"/>
    <property type="evidence" value="ECO:0007669"/>
    <property type="project" value="InterPro"/>
</dbReference>
<protein>
    <submittedName>
        <fullName evidence="3">Benzoate 4-monooxygenase cytochrome P450</fullName>
    </submittedName>
</protein>
<proteinExistence type="predicted"/>
<evidence type="ECO:0000313" key="4">
    <source>
        <dbReference type="Proteomes" id="UP000800093"/>
    </source>
</evidence>
<feature type="transmembrane region" description="Helical" evidence="2">
    <location>
        <begin position="14"/>
        <end position="35"/>
    </location>
</feature>
<dbReference type="PANTHER" id="PTHR24305:SF226">
    <property type="entry name" value="CYTOCHROME P450 MONOOXYGENASE"/>
    <property type="match status" value="1"/>
</dbReference>
<dbReference type="InterPro" id="IPR050121">
    <property type="entry name" value="Cytochrome_P450_monoxygenase"/>
</dbReference>
<dbReference type="Gene3D" id="1.10.630.10">
    <property type="entry name" value="Cytochrome P450"/>
    <property type="match status" value="1"/>
</dbReference>